<feature type="region of interest" description="Disordered" evidence="3">
    <location>
        <begin position="195"/>
        <end position="214"/>
    </location>
</feature>
<dbReference type="Gene3D" id="1.10.357.10">
    <property type="entry name" value="Tetracycline Repressor, domain 2"/>
    <property type="match status" value="1"/>
</dbReference>
<gene>
    <name evidence="5" type="ORF">GCM10009799_42890</name>
</gene>
<sequence length="214" mass="23468">MTSRRNVQDEVLDATRACVEAFGIRRTTLTDVARRAGVSRPTVYRRWPDVTSLVADLLTRELRAILLAHKVGRAELSARDNVVIQAAGVLRALLTHPLFTRIVDNEPELLATYTFQRLGTGQSAALELLRPEVEAGQRDGSIRRGDPDAMARIVLLTVQNTATSRRLTSDVMTEEQLVNEVRVMLNSYLAPMSTTTAEEGAATATSTASAPPRE</sequence>
<reference evidence="5 6" key="1">
    <citation type="journal article" date="2019" name="Int. J. Syst. Evol. Microbiol.">
        <title>The Global Catalogue of Microorganisms (GCM) 10K type strain sequencing project: providing services to taxonomists for standard genome sequencing and annotation.</title>
        <authorList>
            <consortium name="The Broad Institute Genomics Platform"/>
            <consortium name="The Broad Institute Genome Sequencing Center for Infectious Disease"/>
            <person name="Wu L."/>
            <person name="Ma J."/>
        </authorList>
    </citation>
    <scope>NUCLEOTIDE SEQUENCE [LARGE SCALE GENOMIC DNA]</scope>
    <source>
        <strain evidence="5 6">JCM 15313</strain>
    </source>
</reference>
<evidence type="ECO:0000256" key="3">
    <source>
        <dbReference type="SAM" id="MobiDB-lite"/>
    </source>
</evidence>
<dbReference type="Gene3D" id="1.10.10.60">
    <property type="entry name" value="Homeodomain-like"/>
    <property type="match status" value="1"/>
</dbReference>
<proteinExistence type="predicted"/>
<name>A0ABN2THX7_9ACTN</name>
<dbReference type="RefSeq" id="WP_344105358.1">
    <property type="nucleotide sequence ID" value="NZ_BAAAPC010000021.1"/>
</dbReference>
<evidence type="ECO:0000256" key="2">
    <source>
        <dbReference type="PROSITE-ProRule" id="PRU00335"/>
    </source>
</evidence>
<dbReference type="PROSITE" id="PS50977">
    <property type="entry name" value="HTH_TETR_2"/>
    <property type="match status" value="1"/>
</dbReference>
<feature type="DNA-binding region" description="H-T-H motif" evidence="2">
    <location>
        <begin position="28"/>
        <end position="47"/>
    </location>
</feature>
<dbReference type="PANTHER" id="PTHR30055:SF153">
    <property type="entry name" value="HTH-TYPE TRANSCRIPTIONAL REPRESSOR RV3405C"/>
    <property type="match status" value="1"/>
</dbReference>
<evidence type="ECO:0000259" key="4">
    <source>
        <dbReference type="PROSITE" id="PS50977"/>
    </source>
</evidence>
<evidence type="ECO:0000256" key="1">
    <source>
        <dbReference type="ARBA" id="ARBA00023125"/>
    </source>
</evidence>
<dbReference type="PANTHER" id="PTHR30055">
    <property type="entry name" value="HTH-TYPE TRANSCRIPTIONAL REGULATOR RUTR"/>
    <property type="match status" value="1"/>
</dbReference>
<evidence type="ECO:0000313" key="5">
    <source>
        <dbReference type="EMBL" id="GAA2010213.1"/>
    </source>
</evidence>
<accession>A0ABN2THX7</accession>
<protein>
    <submittedName>
        <fullName evidence="5">TetR/AcrR family transcriptional regulator</fullName>
    </submittedName>
</protein>
<dbReference type="InterPro" id="IPR050109">
    <property type="entry name" value="HTH-type_TetR-like_transc_reg"/>
</dbReference>
<feature type="domain" description="HTH tetR-type" evidence="4">
    <location>
        <begin position="5"/>
        <end position="65"/>
    </location>
</feature>
<dbReference type="SUPFAM" id="SSF48498">
    <property type="entry name" value="Tetracyclin repressor-like, C-terminal domain"/>
    <property type="match status" value="1"/>
</dbReference>
<dbReference type="InterPro" id="IPR036271">
    <property type="entry name" value="Tet_transcr_reg_TetR-rel_C_sf"/>
</dbReference>
<organism evidence="5 6">
    <name type="scientific">Nocardiopsis rhodophaea</name>
    <dbReference type="NCBI Taxonomy" id="280238"/>
    <lineage>
        <taxon>Bacteria</taxon>
        <taxon>Bacillati</taxon>
        <taxon>Actinomycetota</taxon>
        <taxon>Actinomycetes</taxon>
        <taxon>Streptosporangiales</taxon>
        <taxon>Nocardiopsidaceae</taxon>
        <taxon>Nocardiopsis</taxon>
    </lineage>
</organism>
<dbReference type="InterPro" id="IPR009057">
    <property type="entry name" value="Homeodomain-like_sf"/>
</dbReference>
<dbReference type="InterPro" id="IPR001647">
    <property type="entry name" value="HTH_TetR"/>
</dbReference>
<keyword evidence="6" id="KW-1185">Reference proteome</keyword>
<dbReference type="EMBL" id="BAAAPC010000021">
    <property type="protein sequence ID" value="GAA2010213.1"/>
    <property type="molecule type" value="Genomic_DNA"/>
</dbReference>
<dbReference type="SUPFAM" id="SSF46689">
    <property type="entry name" value="Homeodomain-like"/>
    <property type="match status" value="1"/>
</dbReference>
<dbReference type="Pfam" id="PF00440">
    <property type="entry name" value="TetR_N"/>
    <property type="match status" value="1"/>
</dbReference>
<dbReference type="Proteomes" id="UP001501585">
    <property type="component" value="Unassembled WGS sequence"/>
</dbReference>
<evidence type="ECO:0000313" key="6">
    <source>
        <dbReference type="Proteomes" id="UP001501585"/>
    </source>
</evidence>
<keyword evidence="1 2" id="KW-0238">DNA-binding</keyword>
<comment type="caution">
    <text evidence="5">The sequence shown here is derived from an EMBL/GenBank/DDBJ whole genome shotgun (WGS) entry which is preliminary data.</text>
</comment>